<evidence type="ECO:0000313" key="3">
    <source>
        <dbReference type="EMBL" id="MCD2518364.1"/>
    </source>
</evidence>
<dbReference type="Proteomes" id="UP001179361">
    <property type="component" value="Unassembled WGS sequence"/>
</dbReference>
<comment type="caution">
    <text evidence="3">The sequence shown here is derived from an EMBL/GenBank/DDBJ whole genome shotgun (WGS) entry which is preliminary data.</text>
</comment>
<reference evidence="3" key="1">
    <citation type="submission" date="2021-11" db="EMBL/GenBank/DDBJ databases">
        <title>The complete genome of Massilia sp sp. G4R7.</title>
        <authorList>
            <person name="Liu L."/>
            <person name="Yue J."/>
            <person name="Yuan J."/>
            <person name="Yang F."/>
            <person name="Li L."/>
        </authorList>
    </citation>
    <scope>NUCLEOTIDE SEQUENCE</scope>
    <source>
        <strain evidence="3">G4R7</strain>
    </source>
</reference>
<feature type="transmembrane region" description="Helical" evidence="1">
    <location>
        <begin position="21"/>
        <end position="45"/>
    </location>
</feature>
<feature type="domain" description="TadE-like" evidence="2">
    <location>
        <begin position="15"/>
        <end position="57"/>
    </location>
</feature>
<dbReference type="Pfam" id="PF07811">
    <property type="entry name" value="TadE"/>
    <property type="match status" value="1"/>
</dbReference>
<keyword evidence="1" id="KW-0812">Transmembrane</keyword>
<evidence type="ECO:0000313" key="4">
    <source>
        <dbReference type="Proteomes" id="UP001179361"/>
    </source>
</evidence>
<keyword evidence="1" id="KW-1133">Transmembrane helix</keyword>
<keyword evidence="1" id="KW-0472">Membrane</keyword>
<sequence length="159" mass="17112">MNTFFLRRHRRKQRGGVAIEAAILLPVIILFLAVPLFLARIFWYYSVAEKAAHDGARFLSQVSRVEIQASSGGAEPGVAALAKAIVNAELAEIRPGLVGATPSVLCDGLMCGGLSVPSMVRVAVQIRVRDDIFGFVTDPFFGEDGLLLTADVTVRYAGH</sequence>
<name>A0ABS8Q9U8_9BURK</name>
<accession>A0ABS8Q9U8</accession>
<dbReference type="RefSeq" id="WP_231059653.1">
    <property type="nucleotide sequence ID" value="NZ_JAJNOC010000007.1"/>
</dbReference>
<dbReference type="InterPro" id="IPR012495">
    <property type="entry name" value="TadE-like_dom"/>
</dbReference>
<evidence type="ECO:0000256" key="1">
    <source>
        <dbReference type="SAM" id="Phobius"/>
    </source>
</evidence>
<dbReference type="EMBL" id="JAJNOC010000007">
    <property type="protein sequence ID" value="MCD2518364.1"/>
    <property type="molecule type" value="Genomic_DNA"/>
</dbReference>
<proteinExistence type="predicted"/>
<protein>
    <submittedName>
        <fullName evidence="3">Pilus assembly protein</fullName>
    </submittedName>
</protein>
<evidence type="ECO:0000259" key="2">
    <source>
        <dbReference type="Pfam" id="PF07811"/>
    </source>
</evidence>
<organism evidence="3 4">
    <name type="scientific">Massilia phyllostachyos</name>
    <dbReference type="NCBI Taxonomy" id="2898585"/>
    <lineage>
        <taxon>Bacteria</taxon>
        <taxon>Pseudomonadati</taxon>
        <taxon>Pseudomonadota</taxon>
        <taxon>Betaproteobacteria</taxon>
        <taxon>Burkholderiales</taxon>
        <taxon>Oxalobacteraceae</taxon>
        <taxon>Telluria group</taxon>
        <taxon>Massilia</taxon>
    </lineage>
</organism>
<gene>
    <name evidence="3" type="ORF">LQ564_18850</name>
</gene>
<keyword evidence="4" id="KW-1185">Reference proteome</keyword>